<evidence type="ECO:0000313" key="1">
    <source>
        <dbReference type="EnsemblPlants" id="PNT75989"/>
    </source>
</evidence>
<evidence type="ECO:0000313" key="2">
    <source>
        <dbReference type="Proteomes" id="UP000008810"/>
    </source>
</evidence>
<proteinExistence type="predicted"/>
<keyword evidence="2" id="KW-1185">Reference proteome</keyword>
<dbReference type="OrthoDB" id="681034at2759"/>
<name>A0A341NGB7_BRADI</name>
<dbReference type="Proteomes" id="UP000008810">
    <property type="component" value="Chromosome 1"/>
</dbReference>
<protein>
    <submittedName>
        <fullName evidence="1">Uncharacterized protein</fullName>
    </submittedName>
</protein>
<dbReference type="Gramene" id="PNT75989">
    <property type="protein sequence ID" value="PNT75989"/>
    <property type="gene ID" value="BRADI_1g42587v3"/>
</dbReference>
<reference evidence="1" key="2">
    <citation type="submission" date="2018-08" db="UniProtKB">
        <authorList>
            <consortium name="EnsemblPlants"/>
        </authorList>
    </citation>
    <scope>IDENTIFICATION</scope>
    <source>
        <strain evidence="1">cv. Bd21</strain>
    </source>
</reference>
<reference evidence="1" key="1">
    <citation type="journal article" date="2010" name="Nature">
        <title>Genome sequencing and analysis of the model grass Brachypodium distachyon.</title>
        <authorList>
            <consortium name="International Brachypodium Initiative"/>
        </authorList>
    </citation>
    <scope>NUCLEOTIDE SEQUENCE [LARGE SCALE GENOMIC DNA]</scope>
    <source>
        <strain evidence="1">cv. Bd21</strain>
    </source>
</reference>
<dbReference type="EnsemblPlants" id="PNT75989">
    <property type="protein sequence ID" value="PNT75989"/>
    <property type="gene ID" value="BRADI_1g42587v3"/>
</dbReference>
<accession>A0A341NGB7</accession>
<sequence>MWWADRITSAKPLCKLPAKAFASIFLLTLWEMWKERNRCVFQHKLSSPAVVLVLIKEEAALWKRAGVRIGIRAT</sequence>
<organism evidence="1">
    <name type="scientific">Brachypodium distachyon</name>
    <name type="common">Purple false brome</name>
    <name type="synonym">Trachynia distachya</name>
    <dbReference type="NCBI Taxonomy" id="15368"/>
    <lineage>
        <taxon>Eukaryota</taxon>
        <taxon>Viridiplantae</taxon>
        <taxon>Streptophyta</taxon>
        <taxon>Embryophyta</taxon>
        <taxon>Tracheophyta</taxon>
        <taxon>Spermatophyta</taxon>
        <taxon>Magnoliopsida</taxon>
        <taxon>Liliopsida</taxon>
        <taxon>Poales</taxon>
        <taxon>Poaceae</taxon>
        <taxon>BOP clade</taxon>
        <taxon>Pooideae</taxon>
        <taxon>Stipodae</taxon>
        <taxon>Brachypodieae</taxon>
        <taxon>Brachypodium</taxon>
    </lineage>
</organism>